<evidence type="ECO:0000313" key="3">
    <source>
        <dbReference type="Proteomes" id="UP000622797"/>
    </source>
</evidence>
<organism evidence="2 3">
    <name type="scientific">Fusarium sarcochroum</name>
    <dbReference type="NCBI Taxonomy" id="1208366"/>
    <lineage>
        <taxon>Eukaryota</taxon>
        <taxon>Fungi</taxon>
        <taxon>Dikarya</taxon>
        <taxon>Ascomycota</taxon>
        <taxon>Pezizomycotina</taxon>
        <taxon>Sordariomycetes</taxon>
        <taxon>Hypocreomycetidae</taxon>
        <taxon>Hypocreales</taxon>
        <taxon>Nectriaceae</taxon>
        <taxon>Fusarium</taxon>
        <taxon>Fusarium lateritium species complex</taxon>
    </lineage>
</organism>
<dbReference type="NCBIfam" id="TIGR02118">
    <property type="entry name" value="EthD family reductase"/>
    <property type="match status" value="1"/>
</dbReference>
<dbReference type="EMBL" id="JABEXW010000195">
    <property type="protein sequence ID" value="KAF4968553.1"/>
    <property type="molecule type" value="Genomic_DNA"/>
</dbReference>
<reference evidence="2" key="1">
    <citation type="journal article" date="2020" name="BMC Genomics">
        <title>Correction to: Identification and distribution of gene clusters required for synthesis of sphingolipid metabolism inhibitors in diverse species of the filamentous fungus Fusarium.</title>
        <authorList>
            <person name="Kim H.S."/>
            <person name="Lohmar J.M."/>
            <person name="Busman M."/>
            <person name="Brown D.W."/>
            <person name="Naumann T.A."/>
            <person name="Divon H.H."/>
            <person name="Lysoe E."/>
            <person name="Uhlig S."/>
            <person name="Proctor R.H."/>
        </authorList>
    </citation>
    <scope>NUCLEOTIDE SEQUENCE</scope>
    <source>
        <strain evidence="2">NRRL 20472</strain>
    </source>
</reference>
<name>A0A8H4XB18_9HYPO</name>
<gene>
    <name evidence="2" type="ORF">FSARC_4068</name>
</gene>
<dbReference type="OrthoDB" id="4892971at2759"/>
<keyword evidence="3" id="KW-1185">Reference proteome</keyword>
<accession>A0A8H4XB18</accession>
<comment type="similarity">
    <text evidence="1">Belongs to the tpcK family.</text>
</comment>
<dbReference type="Proteomes" id="UP000622797">
    <property type="component" value="Unassembled WGS sequence"/>
</dbReference>
<proteinExistence type="inferred from homology"/>
<dbReference type="InterPro" id="IPR011008">
    <property type="entry name" value="Dimeric_a/b-barrel"/>
</dbReference>
<dbReference type="Gene3D" id="3.30.70.100">
    <property type="match status" value="1"/>
</dbReference>
<reference evidence="2" key="2">
    <citation type="submission" date="2020-05" db="EMBL/GenBank/DDBJ databases">
        <authorList>
            <person name="Kim H.-S."/>
            <person name="Proctor R.H."/>
            <person name="Brown D.W."/>
        </authorList>
    </citation>
    <scope>NUCLEOTIDE SEQUENCE</scope>
    <source>
        <strain evidence="2">NRRL 20472</strain>
    </source>
</reference>
<dbReference type="PANTHER" id="PTHR40260:SF2">
    <property type="entry name" value="BLR8190 PROTEIN"/>
    <property type="match status" value="1"/>
</dbReference>
<comment type="caution">
    <text evidence="2">The sequence shown here is derived from an EMBL/GenBank/DDBJ whole genome shotgun (WGS) entry which is preliminary data.</text>
</comment>
<dbReference type="AlphaFoldDB" id="A0A8H4XB18"/>
<dbReference type="InterPro" id="IPR009799">
    <property type="entry name" value="EthD_dom"/>
</dbReference>
<protein>
    <submittedName>
        <fullName evidence="2">Uncharacterized protein</fullName>
    </submittedName>
</protein>
<dbReference type="PANTHER" id="PTHR40260">
    <property type="entry name" value="BLR8190 PROTEIN"/>
    <property type="match status" value="1"/>
</dbReference>
<dbReference type="SUPFAM" id="SSF54909">
    <property type="entry name" value="Dimeric alpha+beta barrel"/>
    <property type="match status" value="1"/>
</dbReference>
<dbReference type="GO" id="GO:0016491">
    <property type="term" value="F:oxidoreductase activity"/>
    <property type="evidence" value="ECO:0007669"/>
    <property type="project" value="InterPro"/>
</dbReference>
<sequence length="99" mass="10817">MVTVAIQYPVGHDFDIEYYKTTHIGLVQKIWASAGLKSWEVIKLGGEGAYQVITLLRWESLAAFQKAATMEGAKAMQDDLKNFTTAVPTIVVGETVAQG</sequence>
<evidence type="ECO:0000256" key="1">
    <source>
        <dbReference type="ARBA" id="ARBA00005986"/>
    </source>
</evidence>
<evidence type="ECO:0000313" key="2">
    <source>
        <dbReference type="EMBL" id="KAF4968553.1"/>
    </source>
</evidence>